<dbReference type="EMBL" id="MGFH01000137">
    <property type="protein sequence ID" value="OGM04721.1"/>
    <property type="molecule type" value="Genomic_DNA"/>
</dbReference>
<proteinExistence type="predicted"/>
<name>A0A1F7WPG4_9BACT</name>
<dbReference type="AlphaFoldDB" id="A0A1F7WPG4"/>
<gene>
    <name evidence="1" type="ORF">A2008_02155</name>
</gene>
<protein>
    <recommendedName>
        <fullName evidence="3">DUF2652 domain-containing protein</fullName>
    </recommendedName>
</protein>
<comment type="caution">
    <text evidence="1">The sequence shown here is derived from an EMBL/GenBank/DDBJ whole genome shotgun (WGS) entry which is preliminary data.</text>
</comment>
<dbReference type="InterPro" id="IPR029787">
    <property type="entry name" value="Nucleotide_cyclase"/>
</dbReference>
<dbReference type="SUPFAM" id="SSF55073">
    <property type="entry name" value="Nucleotide cyclase"/>
    <property type="match status" value="1"/>
</dbReference>
<evidence type="ECO:0000313" key="2">
    <source>
        <dbReference type="Proteomes" id="UP000178735"/>
    </source>
</evidence>
<evidence type="ECO:0000313" key="1">
    <source>
        <dbReference type="EMBL" id="OGM04721.1"/>
    </source>
</evidence>
<dbReference type="STRING" id="1817813.A2008_02155"/>
<dbReference type="Pfam" id="PF10851">
    <property type="entry name" value="DUF2652"/>
    <property type="match status" value="1"/>
</dbReference>
<dbReference type="Gene3D" id="3.30.70.1230">
    <property type="entry name" value="Nucleotide cyclase"/>
    <property type="match status" value="1"/>
</dbReference>
<dbReference type="InterPro" id="IPR020503">
    <property type="entry name" value="Uncharacterised_Rv2561"/>
</dbReference>
<sequence>MNNETKKVILIIADISGYTSYMVAHRAELEHGQVLITELLEAIISQAEIPIEISKLEGDAVFMYAPDSGGEKGFEDTALKVSYKLLKFFDAFSEKLRELIESNMCCCKACANLDKLRLKLIIHSGEALFHRVGNFNELAGVDVITLHRLLKNSVDSNHYIMMTESAHRLLDFEGKSEMSEIVESYSEIGSIRNFVYYMEGRDRLKTGAAPKTYSTLYYKAKTLVWLVARSMFIRLGLIKGPDLKNISQ</sequence>
<reference evidence="1 2" key="1">
    <citation type="journal article" date="2016" name="Nat. Commun.">
        <title>Thousands of microbial genomes shed light on interconnected biogeochemical processes in an aquifer system.</title>
        <authorList>
            <person name="Anantharaman K."/>
            <person name="Brown C.T."/>
            <person name="Hug L.A."/>
            <person name="Sharon I."/>
            <person name="Castelle C.J."/>
            <person name="Probst A.J."/>
            <person name="Thomas B.C."/>
            <person name="Singh A."/>
            <person name="Wilkins M.J."/>
            <person name="Karaoz U."/>
            <person name="Brodie E.L."/>
            <person name="Williams K.H."/>
            <person name="Hubbard S.S."/>
            <person name="Banfield J.F."/>
        </authorList>
    </citation>
    <scope>NUCLEOTIDE SEQUENCE [LARGE SCALE GENOMIC DNA]</scope>
</reference>
<evidence type="ECO:0008006" key="3">
    <source>
        <dbReference type="Google" id="ProtNLM"/>
    </source>
</evidence>
<organism evidence="1 2">
    <name type="scientific">Candidatus Wallbacteria bacterium GWC2_49_35</name>
    <dbReference type="NCBI Taxonomy" id="1817813"/>
    <lineage>
        <taxon>Bacteria</taxon>
        <taxon>Candidatus Walliibacteriota</taxon>
    </lineage>
</organism>
<dbReference type="Proteomes" id="UP000178735">
    <property type="component" value="Unassembled WGS sequence"/>
</dbReference>
<accession>A0A1F7WPG4</accession>